<dbReference type="EMBL" id="NGFO01000002">
    <property type="protein sequence ID" value="OUC80603.1"/>
    <property type="molecule type" value="Genomic_DNA"/>
</dbReference>
<dbReference type="AlphaFoldDB" id="A0A243QFT4"/>
<keyword evidence="1" id="KW-0472">Membrane</keyword>
<dbReference type="RefSeq" id="WP_086533748.1">
    <property type="nucleotide sequence ID" value="NZ_NGFO01000002.1"/>
</dbReference>
<dbReference type="Proteomes" id="UP000194632">
    <property type="component" value="Unassembled WGS sequence"/>
</dbReference>
<name>A0A243QFT4_9ACTN</name>
<keyword evidence="3" id="KW-1185">Reference proteome</keyword>
<organism evidence="2 3">
    <name type="scientific">Gordonia lacunae</name>
    <dbReference type="NCBI Taxonomy" id="417102"/>
    <lineage>
        <taxon>Bacteria</taxon>
        <taxon>Bacillati</taxon>
        <taxon>Actinomycetota</taxon>
        <taxon>Actinomycetes</taxon>
        <taxon>Mycobacteriales</taxon>
        <taxon>Gordoniaceae</taxon>
        <taxon>Gordonia</taxon>
    </lineage>
</organism>
<protein>
    <recommendedName>
        <fullName evidence="4">Pyrrolo-quinoline quinone</fullName>
    </recommendedName>
</protein>
<evidence type="ECO:0000313" key="3">
    <source>
        <dbReference type="Proteomes" id="UP000194632"/>
    </source>
</evidence>
<dbReference type="STRING" id="417102.CA982_02390"/>
<evidence type="ECO:0000313" key="2">
    <source>
        <dbReference type="EMBL" id="OUC80603.1"/>
    </source>
</evidence>
<keyword evidence="1" id="KW-0812">Transmembrane</keyword>
<comment type="caution">
    <text evidence="2">The sequence shown here is derived from an EMBL/GenBank/DDBJ whole genome shotgun (WGS) entry which is preliminary data.</text>
</comment>
<dbReference type="OrthoDB" id="4364694at2"/>
<keyword evidence="1" id="KW-1133">Transmembrane helix</keyword>
<evidence type="ECO:0008006" key="4">
    <source>
        <dbReference type="Google" id="ProtNLM"/>
    </source>
</evidence>
<sequence>MSSRSRVRALSARLPFGIGTVVVVLCAALVVTGGVVLASGDARTDDGEYAYGELRGYEREPGTAWTIVGQEDLPDYTDEVTIEIADISDEGWLITYPSGLGRSFVMVDRRTGKLLWDSPINAGQGDCAVNEAGQVGCAVQLGTPLEDGFYLVDDAGVPTRTAEYLDTKAVEGLGTNFLRVNRVGHQVTLNTPAGKSIWARTFAAPIVGIDVTGDIVIIKTADASQHLVNPATGEDRIGCDQCSIRLYPSGVTVDHQAYGEEKVVTYATVNGRVDADPVAEADGLRVLPGPSTLPVLNAANRVFAAEGQYEVRDPARPGALWQIRDGELSKGNAVACGSLVDFGRLDGSRTTYELADGTHIGSGPPPGPQQPILANPRCVGSSGTTMVLVNQGVLTGLTPANTAAWERGLSSPGLVRVVDGYIVVSEGSTLSMLRPN</sequence>
<gene>
    <name evidence="2" type="ORF">CA982_02390</name>
</gene>
<evidence type="ECO:0000256" key="1">
    <source>
        <dbReference type="SAM" id="Phobius"/>
    </source>
</evidence>
<feature type="transmembrane region" description="Helical" evidence="1">
    <location>
        <begin position="12"/>
        <end position="38"/>
    </location>
</feature>
<proteinExistence type="predicted"/>
<reference evidence="2 3" key="1">
    <citation type="submission" date="2017-05" db="EMBL/GenBank/DDBJ databases">
        <title>Biotechnological potential of actinobacteria isolated from South African environments.</title>
        <authorList>
            <person name="Le Roes-Hill M."/>
            <person name="Prins A."/>
            <person name="Durrell K.A."/>
        </authorList>
    </citation>
    <scope>NUCLEOTIDE SEQUENCE [LARGE SCALE GENOMIC DNA]</scope>
    <source>
        <strain evidence="2">BS2</strain>
    </source>
</reference>
<accession>A0A243QFT4</accession>